<dbReference type="AlphaFoldDB" id="A0A6G1INY2"/>
<protein>
    <submittedName>
        <fullName evidence="1">Uncharacterized protein</fullName>
    </submittedName>
</protein>
<accession>A0A6G1INY2</accession>
<name>A0A6G1INY2_9PLEO</name>
<keyword evidence="2" id="KW-1185">Reference proteome</keyword>
<reference evidence="1" key="1">
    <citation type="journal article" date="2020" name="Stud. Mycol.">
        <title>101 Dothideomycetes genomes: a test case for predicting lifestyles and emergence of pathogens.</title>
        <authorList>
            <person name="Haridas S."/>
            <person name="Albert R."/>
            <person name="Binder M."/>
            <person name="Bloem J."/>
            <person name="Labutti K."/>
            <person name="Salamov A."/>
            <person name="Andreopoulos B."/>
            <person name="Baker S."/>
            <person name="Barry K."/>
            <person name="Bills G."/>
            <person name="Bluhm B."/>
            <person name="Cannon C."/>
            <person name="Castanera R."/>
            <person name="Culley D."/>
            <person name="Daum C."/>
            <person name="Ezra D."/>
            <person name="Gonzalez J."/>
            <person name="Henrissat B."/>
            <person name="Kuo A."/>
            <person name="Liang C."/>
            <person name="Lipzen A."/>
            <person name="Lutzoni F."/>
            <person name="Magnuson J."/>
            <person name="Mondo S."/>
            <person name="Nolan M."/>
            <person name="Ohm R."/>
            <person name="Pangilinan J."/>
            <person name="Park H.-J."/>
            <person name="Ramirez L."/>
            <person name="Alfaro M."/>
            <person name="Sun H."/>
            <person name="Tritt A."/>
            <person name="Yoshinaga Y."/>
            <person name="Zwiers L.-H."/>
            <person name="Turgeon B."/>
            <person name="Goodwin S."/>
            <person name="Spatafora J."/>
            <person name="Crous P."/>
            <person name="Grigoriev I."/>
        </authorList>
    </citation>
    <scope>NUCLEOTIDE SEQUENCE</scope>
    <source>
        <strain evidence="1">CBS 122367</strain>
    </source>
</reference>
<evidence type="ECO:0000313" key="1">
    <source>
        <dbReference type="EMBL" id="KAF2679956.1"/>
    </source>
</evidence>
<organism evidence="1 2">
    <name type="scientific">Lentithecium fluviatile CBS 122367</name>
    <dbReference type="NCBI Taxonomy" id="1168545"/>
    <lineage>
        <taxon>Eukaryota</taxon>
        <taxon>Fungi</taxon>
        <taxon>Dikarya</taxon>
        <taxon>Ascomycota</taxon>
        <taxon>Pezizomycotina</taxon>
        <taxon>Dothideomycetes</taxon>
        <taxon>Pleosporomycetidae</taxon>
        <taxon>Pleosporales</taxon>
        <taxon>Massarineae</taxon>
        <taxon>Lentitheciaceae</taxon>
        <taxon>Lentithecium</taxon>
    </lineage>
</organism>
<proteinExistence type="predicted"/>
<dbReference type="OrthoDB" id="5229512at2759"/>
<dbReference type="Proteomes" id="UP000799291">
    <property type="component" value="Unassembled WGS sequence"/>
</dbReference>
<evidence type="ECO:0000313" key="2">
    <source>
        <dbReference type="Proteomes" id="UP000799291"/>
    </source>
</evidence>
<dbReference type="EMBL" id="MU005600">
    <property type="protein sequence ID" value="KAF2679956.1"/>
    <property type="molecule type" value="Genomic_DNA"/>
</dbReference>
<sequence>MAGSSPLMRLPLELRELVYSHYFEPDKSPPDDYFGGGKYKFRFELLRVCKSVYLEAQTVWRRENVFVRIETPWPQAVHHMPTEGLVPIVAIGSPAATFPHDHALISISAPTHHHYADAENSIVLLLHDLPLFCQVWYYSALSHADLNSQLAASFALRDPYYSADPKPVALALQRKMLLPFGVVRGLYRVEFEGPWNDGVKAELELKMKEENPTVQKCCEDAIGLMEQGDTLLAASPARNAEAALELFKKAFYAIHIIIDGRARRVMADGFFYDYILTGRFSGQAAATIRIILRIRLVARTVLAYLHMQESLEAAFWGMRTVRIMRQALDAEFEDFLGDFVGSGDTGLIYARTAIAISLLERSGPANWKENIDCKDVAEADSELLWELAAKNLKSVRREAEKNRALDEAKGFGVMVPPSLFAKGRMSDEKSAADSLRHMHLADVEE</sequence>
<gene>
    <name evidence="1" type="ORF">K458DRAFT_490342</name>
</gene>